<feature type="domain" description="LysM" evidence="2">
    <location>
        <begin position="174"/>
        <end position="217"/>
    </location>
</feature>
<dbReference type="CDD" id="cd00118">
    <property type="entry name" value="LysM"/>
    <property type="match status" value="2"/>
</dbReference>
<gene>
    <name evidence="3" type="ORF">C4D60_Mb05t11940</name>
</gene>
<protein>
    <recommendedName>
        <fullName evidence="2">LysM domain-containing protein</fullName>
    </recommendedName>
</protein>
<dbReference type="Gene3D" id="3.10.350.10">
    <property type="entry name" value="LysM domain"/>
    <property type="match status" value="2"/>
</dbReference>
<sequence>MGEKPQPFFFCFFLPFSLLAGTAIAKSTIEPCTGTDSCPALLGYILYADLKVSEVAALFQVDSVNLLAANSVDFSVPDVENRILPSGLFLRVPAACSCSGGIRRSLSTRYTVRPADTLASIAASVYGGLASPDQIQEANNIQDSSALDAGRTLVIPLPCTCFNSTDNFLPAVYLSYVVRQGDSVPAVAARYSTTVTDIMNVNNMGSPSVQQGDILAIPLPACASMFPKYASDYGLIVANGTYAITASHCVQCSCGPGNLNLYCTPASLAVSCSSMQCSNSSLMLGNYTSQQTAAGCSVTSCNYGGFVNGSIVTRLSTSLQPRCPGQHQFPPVIPPPTTVLHDSFLAPSPSPIEAGGTITTPRSSVPGTFTLPGVSPAFSPTGSTSRASSVRPLSHTLCLFALSLVLLMVLF</sequence>
<accession>A0A4S8JVI7</accession>
<dbReference type="PANTHER" id="PTHR33734">
    <property type="entry name" value="LYSM DOMAIN-CONTAINING GPI-ANCHORED PROTEIN 2"/>
    <property type="match status" value="1"/>
</dbReference>
<dbReference type="Proteomes" id="UP000317650">
    <property type="component" value="Chromosome 5"/>
</dbReference>
<keyword evidence="1" id="KW-0732">Signal</keyword>
<name>A0A4S8JVI7_MUSBA</name>
<feature type="domain" description="LysM" evidence="2">
    <location>
        <begin position="108"/>
        <end position="155"/>
    </location>
</feature>
<evidence type="ECO:0000313" key="3">
    <source>
        <dbReference type="EMBL" id="THU66229.1"/>
    </source>
</evidence>
<dbReference type="EMBL" id="PYDT01000003">
    <property type="protein sequence ID" value="THU66229.1"/>
    <property type="molecule type" value="Genomic_DNA"/>
</dbReference>
<dbReference type="InterPro" id="IPR018392">
    <property type="entry name" value="LysM"/>
</dbReference>
<dbReference type="SMART" id="SM00257">
    <property type="entry name" value="LysM"/>
    <property type="match status" value="2"/>
</dbReference>
<dbReference type="PANTHER" id="PTHR33734:SF35">
    <property type="entry name" value="LYSM DOMAIN-CONTAINING GPI-ANCHORED PROTEIN 1"/>
    <property type="match status" value="1"/>
</dbReference>
<dbReference type="SUPFAM" id="SSF54106">
    <property type="entry name" value="LysM domain"/>
    <property type="match status" value="2"/>
</dbReference>
<dbReference type="Pfam" id="PF01476">
    <property type="entry name" value="LysM"/>
    <property type="match status" value="2"/>
</dbReference>
<comment type="caution">
    <text evidence="3">The sequence shown here is derived from an EMBL/GenBank/DDBJ whole genome shotgun (WGS) entry which is preliminary data.</text>
</comment>
<organism evidence="3 4">
    <name type="scientific">Musa balbisiana</name>
    <name type="common">Banana</name>
    <dbReference type="NCBI Taxonomy" id="52838"/>
    <lineage>
        <taxon>Eukaryota</taxon>
        <taxon>Viridiplantae</taxon>
        <taxon>Streptophyta</taxon>
        <taxon>Embryophyta</taxon>
        <taxon>Tracheophyta</taxon>
        <taxon>Spermatophyta</taxon>
        <taxon>Magnoliopsida</taxon>
        <taxon>Liliopsida</taxon>
        <taxon>Zingiberales</taxon>
        <taxon>Musaceae</taxon>
        <taxon>Musa</taxon>
    </lineage>
</organism>
<proteinExistence type="predicted"/>
<feature type="signal peptide" evidence="1">
    <location>
        <begin position="1"/>
        <end position="25"/>
    </location>
</feature>
<evidence type="ECO:0000256" key="1">
    <source>
        <dbReference type="SAM" id="SignalP"/>
    </source>
</evidence>
<dbReference type="PROSITE" id="PS51782">
    <property type="entry name" value="LYSM"/>
    <property type="match status" value="2"/>
</dbReference>
<keyword evidence="4" id="KW-1185">Reference proteome</keyword>
<feature type="chain" id="PRO_5021018916" description="LysM domain-containing protein" evidence="1">
    <location>
        <begin position="26"/>
        <end position="411"/>
    </location>
</feature>
<evidence type="ECO:0000313" key="4">
    <source>
        <dbReference type="Proteomes" id="UP000317650"/>
    </source>
</evidence>
<dbReference type="InterPro" id="IPR036779">
    <property type="entry name" value="LysM_dom_sf"/>
</dbReference>
<dbReference type="STRING" id="52838.A0A4S8JVI7"/>
<dbReference type="AlphaFoldDB" id="A0A4S8JVI7"/>
<reference evidence="3 4" key="1">
    <citation type="journal article" date="2019" name="Nat. Plants">
        <title>Genome sequencing of Musa balbisiana reveals subgenome evolution and function divergence in polyploid bananas.</title>
        <authorList>
            <person name="Yao X."/>
        </authorList>
    </citation>
    <scope>NUCLEOTIDE SEQUENCE [LARGE SCALE GENOMIC DNA]</scope>
    <source>
        <strain evidence="4">cv. DH-PKW</strain>
        <tissue evidence="3">Leaves</tissue>
    </source>
</reference>
<evidence type="ECO:0000259" key="2">
    <source>
        <dbReference type="PROSITE" id="PS51782"/>
    </source>
</evidence>